<keyword evidence="3" id="KW-1185">Reference proteome</keyword>
<dbReference type="PROSITE" id="PS51257">
    <property type="entry name" value="PROKAR_LIPOPROTEIN"/>
    <property type="match status" value="1"/>
</dbReference>
<name>A0A328YUR0_9FLAO</name>
<organism evidence="2 3">
    <name type="scientific">Flavobacterium aciduliphilum</name>
    <dbReference type="NCBI Taxonomy" id="1101402"/>
    <lineage>
        <taxon>Bacteria</taxon>
        <taxon>Pseudomonadati</taxon>
        <taxon>Bacteroidota</taxon>
        <taxon>Flavobacteriia</taxon>
        <taxon>Flavobacteriales</taxon>
        <taxon>Flavobacteriaceae</taxon>
        <taxon>Flavobacterium</taxon>
    </lineage>
</organism>
<dbReference type="OrthoDB" id="679784at2"/>
<evidence type="ECO:0000256" key="1">
    <source>
        <dbReference type="SAM" id="SignalP"/>
    </source>
</evidence>
<dbReference type="EMBL" id="QLSZ01000003">
    <property type="protein sequence ID" value="RAR73796.1"/>
    <property type="molecule type" value="Genomic_DNA"/>
</dbReference>
<comment type="caution">
    <text evidence="2">The sequence shown here is derived from an EMBL/GenBank/DDBJ whole genome shotgun (WGS) entry which is preliminary data.</text>
</comment>
<feature type="chain" id="PRO_5016348835" description="Collagen triple helix repeat protein" evidence="1">
    <location>
        <begin position="24"/>
        <end position="176"/>
    </location>
</feature>
<evidence type="ECO:0008006" key="4">
    <source>
        <dbReference type="Google" id="ProtNLM"/>
    </source>
</evidence>
<accession>A0A328YUR0</accession>
<feature type="signal peptide" evidence="1">
    <location>
        <begin position="1"/>
        <end position="23"/>
    </location>
</feature>
<protein>
    <recommendedName>
        <fullName evidence="4">Collagen triple helix repeat protein</fullName>
    </recommendedName>
</protein>
<keyword evidence="1" id="KW-0732">Signal</keyword>
<reference evidence="2 3" key="1">
    <citation type="submission" date="2018-06" db="EMBL/GenBank/DDBJ databases">
        <title>Genomic Encyclopedia of Archaeal and Bacterial Type Strains, Phase II (KMG-II): from individual species to whole genera.</title>
        <authorList>
            <person name="Goeker M."/>
        </authorList>
    </citation>
    <scope>NUCLEOTIDE SEQUENCE [LARGE SCALE GENOMIC DNA]</scope>
    <source>
        <strain evidence="2 3">DSM 25663</strain>
    </source>
</reference>
<sequence length="176" mass="18568">MKKTLFKTSIVMLIALITMSCSKDGATGPAGPAGANGTNGTNGNANVIGTNSFTTTSSNWTSGGGGVFWTANLTGATSITQNIVDKGIVSVFRMYTVNGATQWSPLPDTNINQNLSFSYGVGTISFLMQSTNATAIANPGAITLRYVVISPSNKRAHPNTNWNNYEEVKEVLHLQD</sequence>
<dbReference type="RefSeq" id="WP_112112598.1">
    <property type="nucleotide sequence ID" value="NZ_QLSZ01000003.1"/>
</dbReference>
<evidence type="ECO:0000313" key="3">
    <source>
        <dbReference type="Proteomes" id="UP000248840"/>
    </source>
</evidence>
<dbReference type="Proteomes" id="UP000248840">
    <property type="component" value="Unassembled WGS sequence"/>
</dbReference>
<dbReference type="AlphaFoldDB" id="A0A328YUR0"/>
<gene>
    <name evidence="2" type="ORF">CLV55_103115</name>
</gene>
<proteinExistence type="predicted"/>
<evidence type="ECO:0000313" key="2">
    <source>
        <dbReference type="EMBL" id="RAR73796.1"/>
    </source>
</evidence>